<name>A0A2T0MYQ6_9ACTN</name>
<dbReference type="EMBL" id="PVNG01000009">
    <property type="protein sequence ID" value="PRX64374.1"/>
    <property type="molecule type" value="Genomic_DNA"/>
</dbReference>
<feature type="compositionally biased region" description="Basic and acidic residues" evidence="1">
    <location>
        <begin position="34"/>
        <end position="72"/>
    </location>
</feature>
<gene>
    <name evidence="3" type="ORF">B0I32_109303</name>
</gene>
<evidence type="ECO:0000256" key="1">
    <source>
        <dbReference type="SAM" id="MobiDB-lite"/>
    </source>
</evidence>
<feature type="transmembrane region" description="Helical" evidence="2">
    <location>
        <begin position="91"/>
        <end position="111"/>
    </location>
</feature>
<evidence type="ECO:0000313" key="4">
    <source>
        <dbReference type="Proteomes" id="UP000238312"/>
    </source>
</evidence>
<dbReference type="Proteomes" id="UP000238312">
    <property type="component" value="Unassembled WGS sequence"/>
</dbReference>
<reference evidence="3 4" key="1">
    <citation type="submission" date="2018-03" db="EMBL/GenBank/DDBJ databases">
        <title>Genomic Encyclopedia of Type Strains, Phase III (KMG-III): the genomes of soil and plant-associated and newly described type strains.</title>
        <authorList>
            <person name="Whitman W."/>
        </authorList>
    </citation>
    <scope>NUCLEOTIDE SEQUENCE [LARGE SCALE GENOMIC DNA]</scope>
    <source>
        <strain evidence="3 4">CGMCC 4.7104</strain>
    </source>
</reference>
<dbReference type="AlphaFoldDB" id="A0A2T0MYQ6"/>
<keyword evidence="2" id="KW-1133">Transmembrane helix</keyword>
<feature type="region of interest" description="Disordered" evidence="1">
    <location>
        <begin position="333"/>
        <end position="361"/>
    </location>
</feature>
<proteinExistence type="predicted"/>
<keyword evidence="2" id="KW-0812">Transmembrane</keyword>
<evidence type="ECO:0000256" key="2">
    <source>
        <dbReference type="SAM" id="Phobius"/>
    </source>
</evidence>
<feature type="compositionally biased region" description="Acidic residues" evidence="1">
    <location>
        <begin position="350"/>
        <end position="361"/>
    </location>
</feature>
<comment type="caution">
    <text evidence="3">The sequence shown here is derived from an EMBL/GenBank/DDBJ whole genome shotgun (WGS) entry which is preliminary data.</text>
</comment>
<protein>
    <submittedName>
        <fullName evidence="3">Uncharacterized protein</fullName>
    </submittedName>
</protein>
<accession>A0A2T0MYQ6</accession>
<evidence type="ECO:0000313" key="3">
    <source>
        <dbReference type="EMBL" id="PRX64374.1"/>
    </source>
</evidence>
<feature type="region of interest" description="Disordered" evidence="1">
    <location>
        <begin position="1"/>
        <end position="86"/>
    </location>
</feature>
<organism evidence="3 4">
    <name type="scientific">Nonomuraea fuscirosea</name>
    <dbReference type="NCBI Taxonomy" id="1291556"/>
    <lineage>
        <taxon>Bacteria</taxon>
        <taxon>Bacillati</taxon>
        <taxon>Actinomycetota</taxon>
        <taxon>Actinomycetes</taxon>
        <taxon>Streptosporangiales</taxon>
        <taxon>Streptosporangiaceae</taxon>
        <taxon>Nonomuraea</taxon>
    </lineage>
</organism>
<keyword evidence="2" id="KW-0472">Membrane</keyword>
<sequence length="361" mass="39484">MTQPRHDAARIYAMPHGDDLDQRFNDLVSQMDADEQRRMRSSAKKDAKSARSASNEDKERLREAGRLRRDAGRAGWDATPPPPRRRRAGRAWLAGAAITVTLAAAAVVVTMRPDLFAPSGPLPGDTFELAPVDVTRPFAGSPAEKYADGAAGFTLPEAKAIGGLTKRDVAAGLDRARELLAAAYLDKKTVLGGKPEAFAKLLHRDQRGWFRENLTDKKYATRYMVHSFAPGTVELTTDVIKVNGRATLGTFKEKELRGASVKLNYLVVYAVHQPGRPLTMMRVVAHVTGEIQLFRQEGRLVTWVEDLGAATAPARCDTDDGFVHPYFDDSAPDAVKATGKPKDPYALDQPESDECTTTDPT</sequence>
<keyword evidence="4" id="KW-1185">Reference proteome</keyword>